<protein>
    <submittedName>
        <fullName evidence="1">Uncharacterized protein</fullName>
    </submittedName>
</protein>
<dbReference type="AlphaFoldDB" id="A0A6G1I481"/>
<accession>A0A6G1I481</accession>
<dbReference type="EMBL" id="ML996690">
    <property type="protein sequence ID" value="KAF2402785.1"/>
    <property type="molecule type" value="Genomic_DNA"/>
</dbReference>
<name>A0A6G1I481_9PEZI</name>
<sequence length="123" mass="13424">MSQIKLCPRYTPPPQTGATMPFRMLSAYRGNGFKYVWGRLVAQTAYIVICPCRPGSGTQRLVGPDWRAPSFPRAMSCVTSARGAVPQRRSGTTCSRMTSAFRKSQLVSNGSSRLGMLHVIPGV</sequence>
<organism evidence="1 2">
    <name type="scientific">Trichodelitschia bisporula</name>
    <dbReference type="NCBI Taxonomy" id="703511"/>
    <lineage>
        <taxon>Eukaryota</taxon>
        <taxon>Fungi</taxon>
        <taxon>Dikarya</taxon>
        <taxon>Ascomycota</taxon>
        <taxon>Pezizomycotina</taxon>
        <taxon>Dothideomycetes</taxon>
        <taxon>Dothideomycetes incertae sedis</taxon>
        <taxon>Phaeotrichales</taxon>
        <taxon>Phaeotrichaceae</taxon>
        <taxon>Trichodelitschia</taxon>
    </lineage>
</organism>
<dbReference type="Proteomes" id="UP000799640">
    <property type="component" value="Unassembled WGS sequence"/>
</dbReference>
<keyword evidence="2" id="KW-1185">Reference proteome</keyword>
<reference evidence="1" key="1">
    <citation type="journal article" date="2020" name="Stud. Mycol.">
        <title>101 Dothideomycetes genomes: a test case for predicting lifestyles and emergence of pathogens.</title>
        <authorList>
            <person name="Haridas S."/>
            <person name="Albert R."/>
            <person name="Binder M."/>
            <person name="Bloem J."/>
            <person name="Labutti K."/>
            <person name="Salamov A."/>
            <person name="Andreopoulos B."/>
            <person name="Baker S."/>
            <person name="Barry K."/>
            <person name="Bills G."/>
            <person name="Bluhm B."/>
            <person name="Cannon C."/>
            <person name="Castanera R."/>
            <person name="Culley D."/>
            <person name="Daum C."/>
            <person name="Ezra D."/>
            <person name="Gonzalez J."/>
            <person name="Henrissat B."/>
            <person name="Kuo A."/>
            <person name="Liang C."/>
            <person name="Lipzen A."/>
            <person name="Lutzoni F."/>
            <person name="Magnuson J."/>
            <person name="Mondo S."/>
            <person name="Nolan M."/>
            <person name="Ohm R."/>
            <person name="Pangilinan J."/>
            <person name="Park H.-J."/>
            <person name="Ramirez L."/>
            <person name="Alfaro M."/>
            <person name="Sun H."/>
            <person name="Tritt A."/>
            <person name="Yoshinaga Y."/>
            <person name="Zwiers L.-H."/>
            <person name="Turgeon B."/>
            <person name="Goodwin S."/>
            <person name="Spatafora J."/>
            <person name="Crous P."/>
            <person name="Grigoriev I."/>
        </authorList>
    </citation>
    <scope>NUCLEOTIDE SEQUENCE</scope>
    <source>
        <strain evidence="1">CBS 262.69</strain>
    </source>
</reference>
<proteinExistence type="predicted"/>
<evidence type="ECO:0000313" key="1">
    <source>
        <dbReference type="EMBL" id="KAF2402785.1"/>
    </source>
</evidence>
<evidence type="ECO:0000313" key="2">
    <source>
        <dbReference type="Proteomes" id="UP000799640"/>
    </source>
</evidence>
<gene>
    <name evidence="1" type="ORF">EJ06DRAFT_309071</name>
</gene>